<keyword evidence="2" id="KW-1133">Transmembrane helix</keyword>
<feature type="region of interest" description="Disordered" evidence="1">
    <location>
        <begin position="146"/>
        <end position="185"/>
    </location>
</feature>
<dbReference type="OrthoDB" id="10678853at2759"/>
<dbReference type="AlphaFoldDB" id="A0A1D1UU82"/>
<keyword evidence="2" id="KW-0472">Membrane</keyword>
<sequence>MFCRRVYSDAVQVEPSWLLQNLQKFSFLLSPASGGIDVEELIYGHHTYDCKDEVASLWKPVCWHWHILTHWSPDRSWWRRLLAFLWAYRYFLMGLLFVFLLVWWRAKKAKEWWNAGHLARDSSASLEDDESYHLLVNESTELGNKEFTNPVEHKGSRRTIPGLSRSHELEPLEDEPVPKKSRIHH</sequence>
<evidence type="ECO:0000256" key="2">
    <source>
        <dbReference type="SAM" id="Phobius"/>
    </source>
</evidence>
<reference evidence="3 4" key="1">
    <citation type="journal article" date="2016" name="Nat. Commun.">
        <title>Extremotolerant tardigrade genome and improved radiotolerance of human cultured cells by tardigrade-unique protein.</title>
        <authorList>
            <person name="Hashimoto T."/>
            <person name="Horikawa D.D."/>
            <person name="Saito Y."/>
            <person name="Kuwahara H."/>
            <person name="Kozuka-Hata H."/>
            <person name="Shin-I T."/>
            <person name="Minakuchi Y."/>
            <person name="Ohishi K."/>
            <person name="Motoyama A."/>
            <person name="Aizu T."/>
            <person name="Enomoto A."/>
            <person name="Kondo K."/>
            <person name="Tanaka S."/>
            <person name="Hara Y."/>
            <person name="Koshikawa S."/>
            <person name="Sagara H."/>
            <person name="Miura T."/>
            <person name="Yokobori S."/>
            <person name="Miyagawa K."/>
            <person name="Suzuki Y."/>
            <person name="Kubo T."/>
            <person name="Oyama M."/>
            <person name="Kohara Y."/>
            <person name="Fujiyama A."/>
            <person name="Arakawa K."/>
            <person name="Katayama T."/>
            <person name="Toyoda A."/>
            <person name="Kunieda T."/>
        </authorList>
    </citation>
    <scope>NUCLEOTIDE SEQUENCE [LARGE SCALE GENOMIC DNA]</scope>
    <source>
        <strain evidence="3 4">YOKOZUNA-1</strain>
    </source>
</reference>
<comment type="caution">
    <text evidence="3">The sequence shown here is derived from an EMBL/GenBank/DDBJ whole genome shotgun (WGS) entry which is preliminary data.</text>
</comment>
<evidence type="ECO:0000313" key="4">
    <source>
        <dbReference type="Proteomes" id="UP000186922"/>
    </source>
</evidence>
<keyword evidence="2" id="KW-0812">Transmembrane</keyword>
<dbReference type="Proteomes" id="UP000186922">
    <property type="component" value="Unassembled WGS sequence"/>
</dbReference>
<protein>
    <submittedName>
        <fullName evidence="3">Uncharacterized protein</fullName>
    </submittedName>
</protein>
<dbReference type="EMBL" id="BDGG01000002">
    <property type="protein sequence ID" value="GAU93199.1"/>
    <property type="molecule type" value="Genomic_DNA"/>
</dbReference>
<organism evidence="3 4">
    <name type="scientific">Ramazzottius varieornatus</name>
    <name type="common">Water bear</name>
    <name type="synonym">Tardigrade</name>
    <dbReference type="NCBI Taxonomy" id="947166"/>
    <lineage>
        <taxon>Eukaryota</taxon>
        <taxon>Metazoa</taxon>
        <taxon>Ecdysozoa</taxon>
        <taxon>Tardigrada</taxon>
        <taxon>Eutardigrada</taxon>
        <taxon>Parachela</taxon>
        <taxon>Hypsibioidea</taxon>
        <taxon>Ramazzottiidae</taxon>
        <taxon>Ramazzottius</taxon>
    </lineage>
</organism>
<keyword evidence="4" id="KW-1185">Reference proteome</keyword>
<evidence type="ECO:0000313" key="3">
    <source>
        <dbReference type="EMBL" id="GAU93199.1"/>
    </source>
</evidence>
<accession>A0A1D1UU82</accession>
<gene>
    <name evidence="3" type="primary">RvY_05173</name>
    <name evidence="3" type="synonym">RvY_05173.1</name>
    <name evidence="3" type="ORF">RvY_05173-1</name>
</gene>
<name>A0A1D1UU82_RAMVA</name>
<evidence type="ECO:0000256" key="1">
    <source>
        <dbReference type="SAM" id="MobiDB-lite"/>
    </source>
</evidence>
<feature type="transmembrane region" description="Helical" evidence="2">
    <location>
        <begin position="81"/>
        <end position="104"/>
    </location>
</feature>
<proteinExistence type="predicted"/>